<gene>
    <name evidence="5" type="ORF">JM949_11810</name>
</gene>
<evidence type="ECO:0000313" key="5">
    <source>
        <dbReference type="EMBL" id="MBM0276073.1"/>
    </source>
</evidence>
<keyword evidence="6" id="KW-1185">Reference proteome</keyword>
<evidence type="ECO:0000259" key="4">
    <source>
        <dbReference type="PROSITE" id="PS51755"/>
    </source>
</evidence>
<dbReference type="InterPro" id="IPR001867">
    <property type="entry name" value="OmpR/PhoB-type_DNA-bd"/>
</dbReference>
<evidence type="ECO:0000256" key="3">
    <source>
        <dbReference type="SAM" id="MobiDB-lite"/>
    </source>
</evidence>
<dbReference type="InterPro" id="IPR016032">
    <property type="entry name" value="Sig_transdc_resp-reg_C-effctor"/>
</dbReference>
<feature type="DNA-binding region" description="OmpR/PhoB-type" evidence="2">
    <location>
        <begin position="1"/>
        <end position="93"/>
    </location>
</feature>
<dbReference type="Gene3D" id="1.10.10.10">
    <property type="entry name" value="Winged helix-like DNA-binding domain superfamily/Winged helix DNA-binding domain"/>
    <property type="match status" value="1"/>
</dbReference>
<evidence type="ECO:0000256" key="2">
    <source>
        <dbReference type="PROSITE-ProRule" id="PRU01091"/>
    </source>
</evidence>
<proteinExistence type="predicted"/>
<name>A0ABS1YFH4_9ACTN</name>
<dbReference type="Pfam" id="PF00486">
    <property type="entry name" value="Trans_reg_C"/>
    <property type="match status" value="1"/>
</dbReference>
<dbReference type="Proteomes" id="UP000622245">
    <property type="component" value="Unassembled WGS sequence"/>
</dbReference>
<dbReference type="SUPFAM" id="SSF46894">
    <property type="entry name" value="C-terminal effector domain of the bipartite response regulators"/>
    <property type="match status" value="1"/>
</dbReference>
<dbReference type="PANTHER" id="PTHR35807">
    <property type="entry name" value="TRANSCRIPTIONAL REGULATOR REDD-RELATED"/>
    <property type="match status" value="1"/>
</dbReference>
<protein>
    <submittedName>
        <fullName evidence="5">Winged helix-turn-helix domain-containing protein</fullName>
    </submittedName>
</protein>
<evidence type="ECO:0000313" key="6">
    <source>
        <dbReference type="Proteomes" id="UP000622245"/>
    </source>
</evidence>
<evidence type="ECO:0000256" key="1">
    <source>
        <dbReference type="ARBA" id="ARBA00023125"/>
    </source>
</evidence>
<keyword evidence="1 2" id="KW-0238">DNA-binding</keyword>
<dbReference type="RefSeq" id="WP_203148447.1">
    <property type="nucleotide sequence ID" value="NZ_JAEVHL010000042.1"/>
</dbReference>
<organism evidence="5 6">
    <name type="scientific">Micromonospora tarensis</name>
    <dbReference type="NCBI Taxonomy" id="2806100"/>
    <lineage>
        <taxon>Bacteria</taxon>
        <taxon>Bacillati</taxon>
        <taxon>Actinomycetota</taxon>
        <taxon>Actinomycetes</taxon>
        <taxon>Micromonosporales</taxon>
        <taxon>Micromonosporaceae</taxon>
        <taxon>Micromonospora</taxon>
    </lineage>
</organism>
<feature type="region of interest" description="Disordered" evidence="3">
    <location>
        <begin position="73"/>
        <end position="125"/>
    </location>
</feature>
<feature type="domain" description="OmpR/PhoB-type" evidence="4">
    <location>
        <begin position="1"/>
        <end position="93"/>
    </location>
</feature>
<sequence length="125" mass="13626">MEIQVLGGLSAQLSTRPLRLGTPKQQAIFAMLAVHPGRVVTVDELIDELWADRPPRSAVANVRTYAANLRRGFPDRPRRHLAPTQRLSARGEPRTGRRPLLRVGAGRGSLCPDAGHLSGAVVPQR</sequence>
<dbReference type="EMBL" id="JAEVHL010000042">
    <property type="protein sequence ID" value="MBM0276073.1"/>
    <property type="molecule type" value="Genomic_DNA"/>
</dbReference>
<dbReference type="InterPro" id="IPR036388">
    <property type="entry name" value="WH-like_DNA-bd_sf"/>
</dbReference>
<dbReference type="SMART" id="SM00862">
    <property type="entry name" value="Trans_reg_C"/>
    <property type="match status" value="1"/>
</dbReference>
<reference evidence="5 6" key="1">
    <citation type="submission" date="2021-01" db="EMBL/GenBank/DDBJ databases">
        <title>Draft genome sequence of Micromonospora sp. strain STR1s_6.</title>
        <authorList>
            <person name="Karlyshev A."/>
            <person name="Jawad R."/>
        </authorList>
    </citation>
    <scope>NUCLEOTIDE SEQUENCE [LARGE SCALE GENOMIC DNA]</scope>
    <source>
        <strain evidence="5 6">STR1S-6</strain>
    </source>
</reference>
<dbReference type="PANTHER" id="PTHR35807:SF1">
    <property type="entry name" value="TRANSCRIPTIONAL REGULATOR REDD"/>
    <property type="match status" value="1"/>
</dbReference>
<dbReference type="PROSITE" id="PS51755">
    <property type="entry name" value="OMPR_PHOB"/>
    <property type="match status" value="1"/>
</dbReference>
<dbReference type="InterPro" id="IPR051677">
    <property type="entry name" value="AfsR-DnrI-RedD_regulator"/>
</dbReference>
<comment type="caution">
    <text evidence="5">The sequence shown here is derived from an EMBL/GenBank/DDBJ whole genome shotgun (WGS) entry which is preliminary data.</text>
</comment>
<accession>A0ABS1YFH4</accession>